<feature type="domain" description="Condensation" evidence="1">
    <location>
        <begin position="39"/>
        <end position="472"/>
    </location>
</feature>
<evidence type="ECO:0000259" key="1">
    <source>
        <dbReference type="Pfam" id="PF00668"/>
    </source>
</evidence>
<dbReference type="GO" id="GO:0003824">
    <property type="term" value="F:catalytic activity"/>
    <property type="evidence" value="ECO:0007669"/>
    <property type="project" value="InterPro"/>
</dbReference>
<proteinExistence type="predicted"/>
<dbReference type="EMBL" id="JACATZ010000001">
    <property type="protein sequence ID" value="NWJ45587.1"/>
    <property type="molecule type" value="Genomic_DNA"/>
</dbReference>
<dbReference type="InterPro" id="IPR001242">
    <property type="entry name" value="Condensation_dom"/>
</dbReference>
<dbReference type="SUPFAM" id="SSF52777">
    <property type="entry name" value="CoA-dependent acyltransferases"/>
    <property type="match status" value="2"/>
</dbReference>
<reference evidence="3" key="2">
    <citation type="journal article" date="2024" name="Nature">
        <title>Anoxygenic phototroph of the Chloroflexota uses a type I reaction centre.</title>
        <authorList>
            <person name="Tsuji J.M."/>
            <person name="Shaw N.A."/>
            <person name="Nagashima S."/>
            <person name="Venkiteswaran J.J."/>
            <person name="Schiff S.L."/>
            <person name="Watanabe T."/>
            <person name="Fukui M."/>
            <person name="Hanada S."/>
            <person name="Tank M."/>
            <person name="Neufeld J.D."/>
        </authorList>
    </citation>
    <scope>NUCLEOTIDE SEQUENCE</scope>
    <source>
        <strain evidence="3">L227-S17</strain>
    </source>
</reference>
<gene>
    <name evidence="2" type="ORF">HXX08_06890</name>
    <name evidence="3" type="ORF">OZ401_000726</name>
</gene>
<dbReference type="RefSeq" id="WP_341469353.1">
    <property type="nucleotide sequence ID" value="NZ_CP128399.1"/>
</dbReference>
<dbReference type="CDD" id="cd19531">
    <property type="entry name" value="LCL_NRPS-like"/>
    <property type="match status" value="1"/>
</dbReference>
<dbReference type="InterPro" id="IPR023213">
    <property type="entry name" value="CAT-like_dom_sf"/>
</dbReference>
<evidence type="ECO:0000313" key="3">
    <source>
        <dbReference type="EMBL" id="WJW67460.1"/>
    </source>
</evidence>
<dbReference type="EMBL" id="CP128399">
    <property type="protein sequence ID" value="WJW67460.1"/>
    <property type="molecule type" value="Genomic_DNA"/>
</dbReference>
<sequence length="477" mass="53903">MSGTDNQEKLALLARLIQAEGLASSATDAIPKHNPSELIPASYSQEWVWKRCQQAPNSPFYNSAFALILEGKLNRASLEESLREIVRRHAAWRTAFSLIDGTLCQQINPEPVFELNYYDLSVVNEAEQYIETEKLAVHQAHKLFDLNCVPLIRAALLKHTDTRHVLALVVHHIIADGWSTGLFIKELAVLYPAFSNGNSSPLPELPIQYPDYTLWQRNWLQGELDKQLAYWSNQLFGLPEVQPSLAGEARPNNPDYAGKSYSLELSEDLSSALKRLSQQEGVTLFTLLLSAFAALINLYSGQEDIALGTPVANRSTVEAEALLGCFVNNLVIRADFSGNSSFKQILSLMNKVCLEAFAHQDMPFVKLVEALKPGNNASHPFFQTRFEFSNFPSRERLEIKGLRLSPLEFETGLVRFDLNLIMEERDNRLVGWLQYATALYSDAFIIRLAQNYENLLQHIVRQPELRLNELSLDLLRD</sequence>
<reference evidence="2 4" key="1">
    <citation type="submission" date="2020-06" db="EMBL/GenBank/DDBJ databases">
        <title>Anoxygenic phototrophic Chloroflexota member uses a Type I reaction center.</title>
        <authorList>
            <person name="Tsuji J.M."/>
            <person name="Shaw N.A."/>
            <person name="Nagashima S."/>
            <person name="Venkiteswaran J."/>
            <person name="Schiff S.L."/>
            <person name="Hanada S."/>
            <person name="Tank M."/>
            <person name="Neufeld J.D."/>
        </authorList>
    </citation>
    <scope>NUCLEOTIDE SEQUENCE [LARGE SCALE GENOMIC DNA]</scope>
    <source>
        <strain evidence="2">L227-S17</strain>
    </source>
</reference>
<dbReference type="AlphaFoldDB" id="A0A8T7LXI6"/>
<name>A0A8T7LXI6_9CHLR</name>
<dbReference type="Gene3D" id="3.30.559.30">
    <property type="entry name" value="Nonribosomal peptide synthetase, condensation domain"/>
    <property type="match status" value="1"/>
</dbReference>
<dbReference type="GO" id="GO:0008610">
    <property type="term" value="P:lipid biosynthetic process"/>
    <property type="evidence" value="ECO:0007669"/>
    <property type="project" value="UniProtKB-ARBA"/>
</dbReference>
<dbReference type="PANTHER" id="PTHR45398">
    <property type="match status" value="1"/>
</dbReference>
<dbReference type="Proteomes" id="UP000521676">
    <property type="component" value="Unassembled WGS sequence"/>
</dbReference>
<evidence type="ECO:0000313" key="4">
    <source>
        <dbReference type="Proteomes" id="UP000521676"/>
    </source>
</evidence>
<dbReference type="Pfam" id="PF00668">
    <property type="entry name" value="Condensation"/>
    <property type="match status" value="1"/>
</dbReference>
<organism evidence="2 4">
    <name type="scientific">Candidatus Chlorohelix allophototropha</name>
    <dbReference type="NCBI Taxonomy" id="3003348"/>
    <lineage>
        <taxon>Bacteria</taxon>
        <taxon>Bacillati</taxon>
        <taxon>Chloroflexota</taxon>
        <taxon>Chloroflexia</taxon>
        <taxon>Candidatus Chloroheliales</taxon>
        <taxon>Candidatus Chloroheliaceae</taxon>
        <taxon>Candidatus Chlorohelix</taxon>
    </lineage>
</organism>
<keyword evidence="5" id="KW-1185">Reference proteome</keyword>
<protein>
    <submittedName>
        <fullName evidence="3">Condensation domain-containing protein</fullName>
    </submittedName>
</protein>
<evidence type="ECO:0000313" key="2">
    <source>
        <dbReference type="EMBL" id="NWJ45587.1"/>
    </source>
</evidence>
<evidence type="ECO:0000313" key="5">
    <source>
        <dbReference type="Proteomes" id="UP001431572"/>
    </source>
</evidence>
<accession>A0A8T7LXI6</accession>
<dbReference type="Proteomes" id="UP001431572">
    <property type="component" value="Chromosome 1"/>
</dbReference>
<dbReference type="PANTHER" id="PTHR45398:SF1">
    <property type="entry name" value="ENZYME, PUTATIVE (JCVI)-RELATED"/>
    <property type="match status" value="1"/>
</dbReference>
<dbReference type="Gene3D" id="3.30.559.10">
    <property type="entry name" value="Chloramphenicol acetyltransferase-like domain"/>
    <property type="match status" value="1"/>
</dbReference>